<dbReference type="AlphaFoldDB" id="A0A4X2JSF9"/>
<keyword evidence="10" id="KW-0066">ATP synthesis</keyword>
<gene>
    <name evidence="12" type="primary">LOC114040686</name>
</gene>
<evidence type="ECO:0000256" key="2">
    <source>
        <dbReference type="ARBA" id="ARBA00004434"/>
    </source>
</evidence>
<comment type="similarity">
    <text evidence="3">Belongs to the UQCC3 family.</text>
</comment>
<dbReference type="GO" id="GO:0006754">
    <property type="term" value="P:ATP biosynthetic process"/>
    <property type="evidence" value="ECO:0007669"/>
    <property type="project" value="UniProtKB-KW"/>
</dbReference>
<evidence type="ECO:0000256" key="10">
    <source>
        <dbReference type="ARBA" id="ARBA00023310"/>
    </source>
</evidence>
<evidence type="ECO:0000256" key="7">
    <source>
        <dbReference type="ARBA" id="ARBA00022989"/>
    </source>
</evidence>
<keyword evidence="8" id="KW-0496">Mitochondrion</keyword>
<evidence type="ECO:0000256" key="1">
    <source>
        <dbReference type="ARBA" id="ARBA00002879"/>
    </source>
</evidence>
<keyword evidence="9 11" id="KW-0472">Membrane</keyword>
<dbReference type="GO" id="GO:0005743">
    <property type="term" value="C:mitochondrial inner membrane"/>
    <property type="evidence" value="ECO:0007669"/>
    <property type="project" value="UniProtKB-SubCell"/>
</dbReference>
<dbReference type="RefSeq" id="XP_027714622.1">
    <property type="nucleotide sequence ID" value="XM_027858821.1"/>
</dbReference>
<evidence type="ECO:0000256" key="4">
    <source>
        <dbReference type="ARBA" id="ARBA00016475"/>
    </source>
</evidence>
<dbReference type="GO" id="GO:0034551">
    <property type="term" value="P:mitochondrial respiratory chain complex III assembly"/>
    <property type="evidence" value="ECO:0007669"/>
    <property type="project" value="InterPro"/>
</dbReference>
<evidence type="ECO:0000313" key="12">
    <source>
        <dbReference type="Ensembl" id="ENSVURP00010002553.1"/>
    </source>
</evidence>
<dbReference type="OMA" id="THENVAW"/>
<dbReference type="STRING" id="29139.ENSVURP00010002553"/>
<organism evidence="12 13">
    <name type="scientific">Vombatus ursinus</name>
    <name type="common">Common wombat</name>
    <dbReference type="NCBI Taxonomy" id="29139"/>
    <lineage>
        <taxon>Eukaryota</taxon>
        <taxon>Metazoa</taxon>
        <taxon>Chordata</taxon>
        <taxon>Craniata</taxon>
        <taxon>Vertebrata</taxon>
        <taxon>Euteleostomi</taxon>
        <taxon>Mammalia</taxon>
        <taxon>Metatheria</taxon>
        <taxon>Diprotodontia</taxon>
        <taxon>Vombatidae</taxon>
        <taxon>Vombatus</taxon>
    </lineage>
</organism>
<evidence type="ECO:0000256" key="11">
    <source>
        <dbReference type="SAM" id="Phobius"/>
    </source>
</evidence>
<reference evidence="13" key="1">
    <citation type="submission" date="2018-12" db="EMBL/GenBank/DDBJ databases">
        <authorList>
            <person name="Yazar S."/>
        </authorList>
    </citation>
    <scope>NUCLEOTIDE SEQUENCE [LARGE SCALE GENOMIC DNA]</scope>
</reference>
<keyword evidence="7 11" id="KW-1133">Transmembrane helix</keyword>
<feature type="transmembrane region" description="Helical" evidence="11">
    <location>
        <begin position="26"/>
        <end position="47"/>
    </location>
</feature>
<comment type="function">
    <text evidence="1">Required for the assembly of the ubiquinol-cytochrome c reductase complex (mitochondrial respiratory chain complex III or cytochrome b-c1 complex), mediating cytochrome b recruitment and probably stabilization within the complex. Thereby, plays an important role in ATP production by mitochondria. Cardiolipin-binding protein, it may also control the cardiolipin composition of mitochondria membranes and their morphology.</text>
</comment>
<dbReference type="Proteomes" id="UP000314987">
    <property type="component" value="Unassembled WGS sequence"/>
</dbReference>
<keyword evidence="6" id="KW-0999">Mitochondrion inner membrane</keyword>
<comment type="subcellular location">
    <subcellularLocation>
        <location evidence="2">Mitochondrion inner membrane</location>
        <topology evidence="2">Single-pass membrane protein</topology>
    </subcellularLocation>
</comment>
<keyword evidence="5 11" id="KW-0812">Transmembrane</keyword>
<dbReference type="Ensembl" id="ENSVURT00010002896.1">
    <property type="protein sequence ID" value="ENSVURP00010002553.1"/>
    <property type="gene ID" value="ENSVURG00010002083.1"/>
</dbReference>
<dbReference type="PANTHER" id="PTHR36465:SF1">
    <property type="entry name" value="UBIQUINOL-CYTOCHROME-C REDUCTASE COMPLEX ASSEMBLY FACTOR 3"/>
    <property type="match status" value="1"/>
</dbReference>
<reference evidence="12" key="2">
    <citation type="submission" date="2025-08" db="UniProtKB">
        <authorList>
            <consortium name="Ensembl"/>
        </authorList>
    </citation>
    <scope>IDENTIFICATION</scope>
</reference>
<accession>A0A4X2JSF9</accession>
<dbReference type="PANTHER" id="PTHR36465">
    <property type="entry name" value="UBIQUINOL-CYTOCHROME-C REDUCTASE COMPLEX ASSEMBLY FACTOR 3"/>
    <property type="match status" value="1"/>
</dbReference>
<evidence type="ECO:0000256" key="5">
    <source>
        <dbReference type="ARBA" id="ARBA00022692"/>
    </source>
</evidence>
<proteinExistence type="inferred from homology"/>
<sequence>MVPRWPLQAGGGGVRVGEAMGSLGKVLQAAVVLGLGAGLGLFLFVLVPPGEQRARDLLKDTPERNPQRRDEATKTKTLWMATLREAAETHENVAWRKDWNRQAGGRAA</sequence>
<keyword evidence="13" id="KW-1185">Reference proteome</keyword>
<dbReference type="OrthoDB" id="9884264at2759"/>
<evidence type="ECO:0000256" key="8">
    <source>
        <dbReference type="ARBA" id="ARBA00023128"/>
    </source>
</evidence>
<evidence type="ECO:0000313" key="13">
    <source>
        <dbReference type="Proteomes" id="UP000314987"/>
    </source>
</evidence>
<evidence type="ECO:0000256" key="9">
    <source>
        <dbReference type="ARBA" id="ARBA00023136"/>
    </source>
</evidence>
<reference evidence="12" key="3">
    <citation type="submission" date="2025-09" db="UniProtKB">
        <authorList>
            <consortium name="Ensembl"/>
        </authorList>
    </citation>
    <scope>IDENTIFICATION</scope>
</reference>
<evidence type="ECO:0000256" key="3">
    <source>
        <dbReference type="ARBA" id="ARBA00006970"/>
    </source>
</evidence>
<dbReference type="GeneTree" id="ENSGT00390000001930"/>
<protein>
    <recommendedName>
        <fullName evidence="4">Ubiquinol-cytochrome-c reductase complex assembly factor 3</fullName>
    </recommendedName>
</protein>
<dbReference type="Pfam" id="PF15141">
    <property type="entry name" value="UQCC3"/>
    <property type="match status" value="1"/>
</dbReference>
<name>A0A4X2JSF9_VOMUR</name>
<dbReference type="InterPro" id="IPR027896">
    <property type="entry name" value="UQCC3"/>
</dbReference>
<dbReference type="GO" id="GO:0006122">
    <property type="term" value="P:mitochondrial electron transport, ubiquinol to cytochrome c"/>
    <property type="evidence" value="ECO:0007669"/>
    <property type="project" value="TreeGrafter"/>
</dbReference>
<dbReference type="GeneID" id="114040686"/>
<evidence type="ECO:0000256" key="6">
    <source>
        <dbReference type="ARBA" id="ARBA00022792"/>
    </source>
</evidence>